<dbReference type="GO" id="GO:0005737">
    <property type="term" value="C:cytoplasm"/>
    <property type="evidence" value="ECO:0007669"/>
    <property type="project" value="UniProtKB-SubCell"/>
</dbReference>
<keyword evidence="4" id="KW-0963">Cytoplasm</keyword>
<keyword evidence="3" id="KW-0488">Methylation</keyword>
<keyword evidence="6 8" id="KW-0694">RNA-binding</keyword>
<dbReference type="Proteomes" id="UP001208570">
    <property type="component" value="Unassembled WGS sequence"/>
</dbReference>
<evidence type="ECO:0000313" key="11">
    <source>
        <dbReference type="EMBL" id="KAK2167711.1"/>
    </source>
</evidence>
<dbReference type="Gene3D" id="3.30.70.330">
    <property type="match status" value="2"/>
</dbReference>
<organism evidence="11 12">
    <name type="scientific">Paralvinella palmiformis</name>
    <dbReference type="NCBI Taxonomy" id="53620"/>
    <lineage>
        <taxon>Eukaryota</taxon>
        <taxon>Metazoa</taxon>
        <taxon>Spiralia</taxon>
        <taxon>Lophotrochozoa</taxon>
        <taxon>Annelida</taxon>
        <taxon>Polychaeta</taxon>
        <taxon>Sedentaria</taxon>
        <taxon>Canalipalpata</taxon>
        <taxon>Terebellida</taxon>
        <taxon>Terebelliformia</taxon>
        <taxon>Alvinellidae</taxon>
        <taxon>Paralvinella</taxon>
    </lineage>
</organism>
<evidence type="ECO:0000256" key="1">
    <source>
        <dbReference type="ARBA" id="ARBA00004123"/>
    </source>
</evidence>
<dbReference type="InterPro" id="IPR000504">
    <property type="entry name" value="RRM_dom"/>
</dbReference>
<evidence type="ECO:0000256" key="8">
    <source>
        <dbReference type="PROSITE-ProRule" id="PRU00176"/>
    </source>
</evidence>
<name>A0AAD9NGS1_9ANNE</name>
<dbReference type="GO" id="GO:0000785">
    <property type="term" value="C:chromatin"/>
    <property type="evidence" value="ECO:0007669"/>
    <property type="project" value="TreeGrafter"/>
</dbReference>
<feature type="region of interest" description="Disordered" evidence="9">
    <location>
        <begin position="230"/>
        <end position="279"/>
    </location>
</feature>
<dbReference type="SMART" id="SM00360">
    <property type="entry name" value="RRM"/>
    <property type="match status" value="2"/>
</dbReference>
<dbReference type="GO" id="GO:0003723">
    <property type="term" value="F:RNA binding"/>
    <property type="evidence" value="ECO:0007669"/>
    <property type="project" value="UniProtKB-UniRule"/>
</dbReference>
<dbReference type="SUPFAM" id="SSF54928">
    <property type="entry name" value="RNA-binding domain, RBD"/>
    <property type="match status" value="2"/>
</dbReference>
<dbReference type="GO" id="GO:0005654">
    <property type="term" value="C:nucleoplasm"/>
    <property type="evidence" value="ECO:0007669"/>
    <property type="project" value="TreeGrafter"/>
</dbReference>
<sequence>MTDYSAKKDDSDKKIFVGGLSWETTNEELKEYFGQFGDITDCTLKTDPTTGRSRGFGFVTFVTSAEVSKVVNQESHTLNGRSIDPKRAKARGGSEPIKKVFVGGLDPDTSEEEVRSYFGQYGTIAELNLPYDKIKGQRRAFCFITFDTDAEADECCKMAKHTVGEKEVDVKKATPKSQDGGFARGRGGGFQSGGRGRGFGDGGQQDYNYGNQGYGGYDQGSYPGYAATQNQGWGGYSQGQGDSQGNTGYDAGYGNQWNSYGKTRNGAGASRGSHGYQPY</sequence>
<dbReference type="PANTHER" id="PTHR48033:SF10">
    <property type="entry name" value="RNA-BINDING PROTEIN SQUID"/>
    <property type="match status" value="1"/>
</dbReference>
<evidence type="ECO:0000256" key="2">
    <source>
        <dbReference type="ARBA" id="ARBA00004496"/>
    </source>
</evidence>
<protein>
    <recommendedName>
        <fullName evidence="10">RRM domain-containing protein</fullName>
    </recommendedName>
</protein>
<dbReference type="InterPro" id="IPR035979">
    <property type="entry name" value="RBD_domain_sf"/>
</dbReference>
<dbReference type="EMBL" id="JAODUP010000025">
    <property type="protein sequence ID" value="KAK2167711.1"/>
    <property type="molecule type" value="Genomic_DNA"/>
</dbReference>
<evidence type="ECO:0000313" key="12">
    <source>
        <dbReference type="Proteomes" id="UP001208570"/>
    </source>
</evidence>
<accession>A0AAD9NGS1</accession>
<reference evidence="11" key="1">
    <citation type="journal article" date="2023" name="Mol. Biol. Evol.">
        <title>Third-Generation Sequencing Reveals the Adaptive Role of the Epigenome in Three Deep-Sea Polychaetes.</title>
        <authorList>
            <person name="Perez M."/>
            <person name="Aroh O."/>
            <person name="Sun Y."/>
            <person name="Lan Y."/>
            <person name="Juniper S.K."/>
            <person name="Young C.R."/>
            <person name="Angers B."/>
            <person name="Qian P.Y."/>
        </authorList>
    </citation>
    <scope>NUCLEOTIDE SEQUENCE</scope>
    <source>
        <strain evidence="11">P08H-3</strain>
    </source>
</reference>
<evidence type="ECO:0000256" key="9">
    <source>
        <dbReference type="SAM" id="MobiDB-lite"/>
    </source>
</evidence>
<keyword evidence="5" id="KW-0677">Repeat</keyword>
<feature type="domain" description="RRM" evidence="10">
    <location>
        <begin position="13"/>
        <end position="95"/>
    </location>
</feature>
<evidence type="ECO:0000256" key="5">
    <source>
        <dbReference type="ARBA" id="ARBA00022737"/>
    </source>
</evidence>
<evidence type="ECO:0000256" key="4">
    <source>
        <dbReference type="ARBA" id="ARBA00022490"/>
    </source>
</evidence>
<proteinExistence type="predicted"/>
<dbReference type="GO" id="GO:0010468">
    <property type="term" value="P:regulation of gene expression"/>
    <property type="evidence" value="ECO:0007669"/>
    <property type="project" value="TreeGrafter"/>
</dbReference>
<evidence type="ECO:0000256" key="7">
    <source>
        <dbReference type="ARBA" id="ARBA00023242"/>
    </source>
</evidence>
<keyword evidence="12" id="KW-1185">Reference proteome</keyword>
<evidence type="ECO:0000256" key="6">
    <source>
        <dbReference type="ARBA" id="ARBA00022884"/>
    </source>
</evidence>
<feature type="domain" description="RRM" evidence="10">
    <location>
        <begin position="98"/>
        <end position="175"/>
    </location>
</feature>
<dbReference type="PANTHER" id="PTHR48033">
    <property type="entry name" value="RNA-BINDING (RRM/RBD/RNP MOTIFS) FAMILY PROTEIN"/>
    <property type="match status" value="1"/>
</dbReference>
<comment type="caution">
    <text evidence="11">The sequence shown here is derived from an EMBL/GenBank/DDBJ whole genome shotgun (WGS) entry which is preliminary data.</text>
</comment>
<dbReference type="CDD" id="cd12325">
    <property type="entry name" value="RRM1_hnRNPA_hnRNPD_like"/>
    <property type="match status" value="1"/>
</dbReference>
<evidence type="ECO:0000256" key="3">
    <source>
        <dbReference type="ARBA" id="ARBA00022481"/>
    </source>
</evidence>
<dbReference type="PROSITE" id="PS50102">
    <property type="entry name" value="RRM"/>
    <property type="match status" value="2"/>
</dbReference>
<feature type="region of interest" description="Disordered" evidence="9">
    <location>
        <begin position="169"/>
        <end position="203"/>
    </location>
</feature>
<dbReference type="Pfam" id="PF00076">
    <property type="entry name" value="RRM_1"/>
    <property type="match status" value="2"/>
</dbReference>
<dbReference type="AlphaFoldDB" id="A0AAD9NGS1"/>
<gene>
    <name evidence="11" type="ORF">LSH36_25g09070</name>
</gene>
<dbReference type="InterPro" id="IPR012677">
    <property type="entry name" value="Nucleotide-bd_a/b_plait_sf"/>
</dbReference>
<keyword evidence="7" id="KW-0539">Nucleus</keyword>
<dbReference type="FunFam" id="3.30.70.330:FF:000030">
    <property type="entry name" value="Heterogeneous nuclear ribonucleoprotein d0 isoform"/>
    <property type="match status" value="1"/>
</dbReference>
<feature type="compositionally biased region" description="Gly residues" evidence="9">
    <location>
        <begin position="182"/>
        <end position="203"/>
    </location>
</feature>
<evidence type="ECO:0000259" key="10">
    <source>
        <dbReference type="PROSITE" id="PS50102"/>
    </source>
</evidence>
<comment type="subcellular location">
    <subcellularLocation>
        <location evidence="2">Cytoplasm</location>
    </subcellularLocation>
    <subcellularLocation>
        <location evidence="1">Nucleus</location>
    </subcellularLocation>
</comment>